<reference evidence="8 10" key="1">
    <citation type="submission" date="2024-05" db="EMBL/GenBank/DDBJ databases">
        <authorList>
            <person name="Wallberg A."/>
        </authorList>
    </citation>
    <scope>NUCLEOTIDE SEQUENCE [LARGE SCALE GENOMIC DNA]</scope>
</reference>
<evidence type="ECO:0000259" key="7">
    <source>
        <dbReference type="PROSITE" id="PS50157"/>
    </source>
</evidence>
<organism evidence="8 10">
    <name type="scientific">Meganyctiphanes norvegica</name>
    <name type="common">Northern krill</name>
    <name type="synonym">Thysanopoda norvegica</name>
    <dbReference type="NCBI Taxonomy" id="48144"/>
    <lineage>
        <taxon>Eukaryota</taxon>
        <taxon>Metazoa</taxon>
        <taxon>Ecdysozoa</taxon>
        <taxon>Arthropoda</taxon>
        <taxon>Crustacea</taxon>
        <taxon>Multicrustacea</taxon>
        <taxon>Malacostraca</taxon>
        <taxon>Eumalacostraca</taxon>
        <taxon>Eucarida</taxon>
        <taxon>Euphausiacea</taxon>
        <taxon>Euphausiidae</taxon>
        <taxon>Meganyctiphanes</taxon>
    </lineage>
</organism>
<evidence type="ECO:0000256" key="5">
    <source>
        <dbReference type="ARBA" id="ARBA00023242"/>
    </source>
</evidence>
<keyword evidence="1" id="KW-0479">Metal-binding</keyword>
<dbReference type="PANTHER" id="PTHR23235">
    <property type="entry name" value="KRUEPPEL-LIKE TRANSCRIPTION FACTOR"/>
    <property type="match status" value="1"/>
</dbReference>
<dbReference type="FunFam" id="3.30.160.60:FF:000303">
    <property type="entry name" value="Zinc finger protein 41"/>
    <property type="match status" value="1"/>
</dbReference>
<feature type="domain" description="C2H2-type" evidence="7">
    <location>
        <begin position="161"/>
        <end position="188"/>
    </location>
</feature>
<dbReference type="EMBL" id="CAXKWB010001308">
    <property type="protein sequence ID" value="CAL4063986.1"/>
    <property type="molecule type" value="Genomic_DNA"/>
</dbReference>
<dbReference type="SUPFAM" id="SSF57667">
    <property type="entry name" value="beta-beta-alpha zinc fingers"/>
    <property type="match status" value="2"/>
</dbReference>
<gene>
    <name evidence="8" type="ORF">MNOR_LOCUS3738</name>
    <name evidence="9" type="ORF">MNOR_LOCUS3740</name>
</gene>
<comment type="caution">
    <text evidence="8">The sequence shown here is derived from an EMBL/GenBank/DDBJ whole genome shotgun (WGS) entry which is preliminary data.</text>
</comment>
<dbReference type="PROSITE" id="PS00028">
    <property type="entry name" value="ZINC_FINGER_C2H2_1"/>
    <property type="match status" value="3"/>
</dbReference>
<evidence type="ECO:0000256" key="1">
    <source>
        <dbReference type="ARBA" id="ARBA00022723"/>
    </source>
</evidence>
<dbReference type="AlphaFoldDB" id="A0AAV2PTT7"/>
<dbReference type="Pfam" id="PF00096">
    <property type="entry name" value="zf-C2H2"/>
    <property type="match status" value="3"/>
</dbReference>
<proteinExistence type="predicted"/>
<feature type="domain" description="C2H2-type" evidence="7">
    <location>
        <begin position="105"/>
        <end position="132"/>
    </location>
</feature>
<evidence type="ECO:0000256" key="2">
    <source>
        <dbReference type="ARBA" id="ARBA00022737"/>
    </source>
</evidence>
<sequence>MTSQSPLARENTNESVNMIRQINIFNGYSNFAQDSVRTGQFVQAVPESKLISGESYLDVKVEEHFIAMSECHITNEQYNASIMKFDSGVPHTLVTHNSHIEDKPYKCSICNKVFSEKGNLKQHMKTHTGEKPHLCEQCSKRFTLRRDLIQHMRVHTGEKPYSCNQCDKTFSQRSTLVGHLRTHTGEKPYLCEQCGMSFSTTVIGLVMLELTQERSHILVISVLNLFQRRSA</sequence>
<dbReference type="GO" id="GO:0000981">
    <property type="term" value="F:DNA-binding transcription factor activity, RNA polymerase II-specific"/>
    <property type="evidence" value="ECO:0007669"/>
    <property type="project" value="TreeGrafter"/>
</dbReference>
<evidence type="ECO:0000313" key="9">
    <source>
        <dbReference type="EMBL" id="CAL4063988.1"/>
    </source>
</evidence>
<protein>
    <recommendedName>
        <fullName evidence="7">C2H2-type domain-containing protein</fullName>
    </recommendedName>
</protein>
<dbReference type="FunFam" id="3.30.160.60:FF:000100">
    <property type="entry name" value="Zinc finger 45-like"/>
    <property type="match status" value="1"/>
</dbReference>
<name>A0AAV2PTT7_MEGNR</name>
<dbReference type="Proteomes" id="UP001497623">
    <property type="component" value="Unassembled WGS sequence"/>
</dbReference>
<keyword evidence="3 6" id="KW-0863">Zinc-finger</keyword>
<dbReference type="EMBL" id="CAXKWB010001308">
    <property type="protein sequence ID" value="CAL4063988.1"/>
    <property type="molecule type" value="Genomic_DNA"/>
</dbReference>
<evidence type="ECO:0000256" key="3">
    <source>
        <dbReference type="ARBA" id="ARBA00022771"/>
    </source>
</evidence>
<dbReference type="PROSITE" id="PS50157">
    <property type="entry name" value="ZINC_FINGER_C2H2_2"/>
    <property type="match status" value="3"/>
</dbReference>
<keyword evidence="2" id="KW-0677">Repeat</keyword>
<dbReference type="Gene3D" id="3.30.160.60">
    <property type="entry name" value="Classic Zinc Finger"/>
    <property type="match status" value="4"/>
</dbReference>
<accession>A0AAV2PTT7</accession>
<dbReference type="InterPro" id="IPR036236">
    <property type="entry name" value="Znf_C2H2_sf"/>
</dbReference>
<keyword evidence="10" id="KW-1185">Reference proteome</keyword>
<dbReference type="GO" id="GO:0008270">
    <property type="term" value="F:zinc ion binding"/>
    <property type="evidence" value="ECO:0007669"/>
    <property type="project" value="UniProtKB-KW"/>
</dbReference>
<dbReference type="SMART" id="SM00355">
    <property type="entry name" value="ZnF_C2H2"/>
    <property type="match status" value="3"/>
</dbReference>
<dbReference type="FunFam" id="3.30.160.60:FF:000912">
    <property type="entry name" value="Zinc finger protein 660"/>
    <property type="match status" value="1"/>
</dbReference>
<evidence type="ECO:0000256" key="6">
    <source>
        <dbReference type="PROSITE-ProRule" id="PRU00042"/>
    </source>
</evidence>
<keyword evidence="5" id="KW-0539">Nucleus</keyword>
<evidence type="ECO:0000313" key="8">
    <source>
        <dbReference type="EMBL" id="CAL4063986.1"/>
    </source>
</evidence>
<keyword evidence="4" id="KW-0862">Zinc</keyword>
<evidence type="ECO:0000256" key="4">
    <source>
        <dbReference type="ARBA" id="ARBA00022833"/>
    </source>
</evidence>
<feature type="domain" description="C2H2-type" evidence="7">
    <location>
        <begin position="133"/>
        <end position="160"/>
    </location>
</feature>
<evidence type="ECO:0000313" key="10">
    <source>
        <dbReference type="Proteomes" id="UP001497623"/>
    </source>
</evidence>
<dbReference type="GO" id="GO:0000978">
    <property type="term" value="F:RNA polymerase II cis-regulatory region sequence-specific DNA binding"/>
    <property type="evidence" value="ECO:0007669"/>
    <property type="project" value="TreeGrafter"/>
</dbReference>
<dbReference type="PANTHER" id="PTHR23235:SF142">
    <property type="entry name" value="ZINC FINGER PROTEIN 384"/>
    <property type="match status" value="1"/>
</dbReference>
<dbReference type="InterPro" id="IPR013087">
    <property type="entry name" value="Znf_C2H2_type"/>
</dbReference>
<dbReference type="FunFam" id="3.30.160.60:FF:002343">
    <property type="entry name" value="Zinc finger protein 33A"/>
    <property type="match status" value="1"/>
</dbReference>